<keyword evidence="3" id="KW-1185">Reference proteome</keyword>
<feature type="region of interest" description="Disordered" evidence="1">
    <location>
        <begin position="218"/>
        <end position="244"/>
    </location>
</feature>
<accession>A0AAE1RYT4</accession>
<comment type="caution">
    <text evidence="2">The sequence shown here is derived from an EMBL/GenBank/DDBJ whole genome shotgun (WGS) entry which is preliminary data.</text>
</comment>
<evidence type="ECO:0000256" key="1">
    <source>
        <dbReference type="SAM" id="MobiDB-lite"/>
    </source>
</evidence>
<feature type="compositionally biased region" description="Basic and acidic residues" evidence="1">
    <location>
        <begin position="349"/>
        <end position="372"/>
    </location>
</feature>
<gene>
    <name evidence="2" type="ORF">RND71_019283</name>
</gene>
<organism evidence="2 3">
    <name type="scientific">Anisodus tanguticus</name>
    <dbReference type="NCBI Taxonomy" id="243964"/>
    <lineage>
        <taxon>Eukaryota</taxon>
        <taxon>Viridiplantae</taxon>
        <taxon>Streptophyta</taxon>
        <taxon>Embryophyta</taxon>
        <taxon>Tracheophyta</taxon>
        <taxon>Spermatophyta</taxon>
        <taxon>Magnoliopsida</taxon>
        <taxon>eudicotyledons</taxon>
        <taxon>Gunneridae</taxon>
        <taxon>Pentapetalae</taxon>
        <taxon>asterids</taxon>
        <taxon>lamiids</taxon>
        <taxon>Solanales</taxon>
        <taxon>Solanaceae</taxon>
        <taxon>Solanoideae</taxon>
        <taxon>Hyoscyameae</taxon>
        <taxon>Anisodus</taxon>
    </lineage>
</organism>
<name>A0AAE1RYT4_9SOLA</name>
<dbReference type="PANTHER" id="PTHR35480:SF1">
    <property type="entry name" value="MATERNAL EFFECT EMBRYO ARREST 22"/>
    <property type="match status" value="1"/>
</dbReference>
<dbReference type="EMBL" id="JAVYJV010000010">
    <property type="protein sequence ID" value="KAK4360331.1"/>
    <property type="molecule type" value="Genomic_DNA"/>
</dbReference>
<dbReference type="PANTHER" id="PTHR35480">
    <property type="entry name" value="MATERNAL EFFECT EMBRYO ARREST 22"/>
    <property type="match status" value="1"/>
</dbReference>
<sequence>MCERTSMADDVMIKENPCCIAWKDKYIKLKDGYTKLEDRRNALRKALSIYDQQLSKIQSENEALKKAVEDKKIRANNEKEEKVKESALRVSLESEVTGLKNEILSLKKNDGGREIRELLFERETKVNELKELVEKERVRAESEKKKAELERKMADELRTKLKAEKTRADEERRLADVERKRAEGNRLNLENLKNDADQLKSKLASVTLEFEDAKKKLEAERENTSKERKHADAAGAKAADQKNIAEANRKMAMDEKSRATDLYRQLEQDRQKIDNLKKEIGELIASGKMVNIVPCEGTTLGTAQLSSELGPAAVERDVTVVDVTLNSDAAQKRLQEMEQKVAVGKKRVKSEMKKMEKQRKAAEAYKKKASEEKDRADQLSEEVISYRKKVEELHKEIGKLISARSFVDCPLPASDSNVHVETAKVKLLKEQLKFEKRLVKHAKKVAKFEKTRNFMLQQNLLSLKQELVHFSRRLNILDGCFFQGDEHDLEKVCSFSLKNNYSGLEACDTHCHLRNGPVQLAAVVSDPSKQKIKCSVPLLPVCGGNNPRSISGINSKLEPLLRGSNQKVLQSSAMNSSSTSFSDRILVGSQERCASITTSAKSAEGILDIEPTICSLSGDARKKCNENVVAIAESTIKSPISCISTDRRASHHKRMMRSIDAIEYNGNLNSEGNKRQRQLSQNTSLQDGMLNSRLDGSHDVCTHPSPTVYNLPETAQDWKDGKDDDLGDIDELVGGDYIKLLNLDNDIDEESYRLAIEMPLSPTLPEIQYHSSVAVESINTPLYEGFSNAMGYLASSDNFDVINVEINSNQLKHRTFDPPNYSSLPDKKDHVDSSERLNLGAACELSCSSYAEASGALCRSDLAAPVNEGLQIPLERRVVSLWDGFAKYCVIFSNNNEENSISSVYRATSSCLTQCSASTDTSLRSILVTLLNLEEISNKEKTCVLFSLLLLYIYQTATRDFGDDWERDLVLFINSVSQHINTELSHEDTRRIFVESCNLYDVLSLMEDFLLHGKLLVHAVSSDSKLASESGINLILDGRSLSLCKQPAPTQLLLTGGILLASVCAAADHVGFVCEASCNILRMLRSDALNILHIFAYICGSKYFTFKEYGLAMTVVKSLVMLMHKNRSFPSSLSCVASSVESLSKICSGSKCPFSEGAATMDVVASSLLDSLKNYACSAVGSDLMESLNSSRCGIRCDGRTSEESSDVDLVQSAFVTSGDSCELIDTLALVELVAGFMSWDWIFDKIACPLLDVLEYCSTEHNAAAITTLLGQLGRSGLKACGYEDVRIERLRSSLCALLWQCDSKRMGLHLQFSIGIALVGLIPHRFEELVGSNIEVAPAANPCDPTDCLRKWCALLSSEQRLFFKACIFC</sequence>
<reference evidence="2" key="1">
    <citation type="submission" date="2023-12" db="EMBL/GenBank/DDBJ databases">
        <title>Genome assembly of Anisodus tanguticus.</title>
        <authorList>
            <person name="Wang Y.-J."/>
        </authorList>
    </citation>
    <scope>NUCLEOTIDE SEQUENCE</scope>
    <source>
        <strain evidence="2">KB-2021</strain>
        <tissue evidence="2">Leaf</tissue>
    </source>
</reference>
<protein>
    <recommendedName>
        <fullName evidence="4">Maternal effect embryo arrest 22</fullName>
    </recommendedName>
</protein>
<feature type="region of interest" description="Disordered" evidence="1">
    <location>
        <begin position="345"/>
        <end position="372"/>
    </location>
</feature>
<evidence type="ECO:0000313" key="2">
    <source>
        <dbReference type="EMBL" id="KAK4360331.1"/>
    </source>
</evidence>
<dbReference type="Proteomes" id="UP001291623">
    <property type="component" value="Unassembled WGS sequence"/>
</dbReference>
<evidence type="ECO:0000313" key="3">
    <source>
        <dbReference type="Proteomes" id="UP001291623"/>
    </source>
</evidence>
<evidence type="ECO:0008006" key="4">
    <source>
        <dbReference type="Google" id="ProtNLM"/>
    </source>
</evidence>
<proteinExistence type="predicted"/>
<feature type="compositionally biased region" description="Basic and acidic residues" evidence="1">
    <location>
        <begin position="218"/>
        <end position="232"/>
    </location>
</feature>